<comment type="caution">
    <text evidence="1">The sequence shown here is derived from an EMBL/GenBank/DDBJ whole genome shotgun (WGS) entry which is preliminary data.</text>
</comment>
<keyword evidence="2" id="KW-1185">Reference proteome</keyword>
<name>A0A939IUG6_9CORY</name>
<sequence length="177" mass="18775">MLCSRTCGDWLHRLAGAIGPRLRVITTYPIALETGRVLAARDKQRAAHPLSPAGHAAVVGCFVTVIEQPAVGDDDGFTGRDPGDRHIHQAAAATGARLIVSFNKPSDFAVAPTGYTVMSPDHFLTTCSRIDDAVFASACRAEIAAAGGEGKTTVITRLRAARLPRLARRVACWTDTV</sequence>
<evidence type="ECO:0000313" key="2">
    <source>
        <dbReference type="Proteomes" id="UP000664332"/>
    </source>
</evidence>
<organism evidence="1 2">
    <name type="scientific">Corynebacterium mendelii</name>
    <dbReference type="NCBI Taxonomy" id="2765362"/>
    <lineage>
        <taxon>Bacteria</taxon>
        <taxon>Bacillati</taxon>
        <taxon>Actinomycetota</taxon>
        <taxon>Actinomycetes</taxon>
        <taxon>Mycobacteriales</taxon>
        <taxon>Corynebacteriaceae</taxon>
        <taxon>Corynebacterium</taxon>
    </lineage>
</organism>
<dbReference type="Proteomes" id="UP000664332">
    <property type="component" value="Unassembled WGS sequence"/>
</dbReference>
<evidence type="ECO:0000313" key="1">
    <source>
        <dbReference type="EMBL" id="MBN9644914.1"/>
    </source>
</evidence>
<accession>A0A939IUG6</accession>
<reference evidence="1" key="1">
    <citation type="submission" date="2021-03" db="EMBL/GenBank/DDBJ databases">
        <authorList>
            <person name="Sun Q."/>
        </authorList>
    </citation>
    <scope>NUCLEOTIDE SEQUENCE</scope>
    <source>
        <strain evidence="1">CCM 8862</strain>
    </source>
</reference>
<protein>
    <recommendedName>
        <fullName evidence="3">PIN domain-containing protein</fullName>
    </recommendedName>
</protein>
<dbReference type="EMBL" id="JAFLEQ010000016">
    <property type="protein sequence ID" value="MBN9644914.1"/>
    <property type="molecule type" value="Genomic_DNA"/>
</dbReference>
<gene>
    <name evidence="1" type="ORF">JZY06_09875</name>
</gene>
<evidence type="ECO:0008006" key="3">
    <source>
        <dbReference type="Google" id="ProtNLM"/>
    </source>
</evidence>
<proteinExistence type="predicted"/>
<dbReference type="RefSeq" id="WP_207279369.1">
    <property type="nucleotide sequence ID" value="NZ_JAFLEQ010000016.1"/>
</dbReference>
<dbReference type="AlphaFoldDB" id="A0A939IUG6"/>